<dbReference type="EMBL" id="JBBJBU010000001">
    <property type="protein sequence ID" value="KAK7207283.1"/>
    <property type="molecule type" value="Genomic_DNA"/>
</dbReference>
<dbReference type="SUPFAM" id="SSF46785">
    <property type="entry name" value="Winged helix' DNA-binding domain"/>
    <property type="match status" value="1"/>
</dbReference>
<evidence type="ECO:0000259" key="3">
    <source>
        <dbReference type="PROSITE" id="PS50250"/>
    </source>
</evidence>
<proteinExistence type="inferred from homology"/>
<reference evidence="4 5" key="1">
    <citation type="submission" date="2024-03" db="EMBL/GenBank/DDBJ databases">
        <title>Genome-scale model development and genomic sequencing of the oleaginous clade Lipomyces.</title>
        <authorList>
            <consortium name="Lawrence Berkeley National Laboratory"/>
            <person name="Czajka J.J."/>
            <person name="Han Y."/>
            <person name="Kim J."/>
            <person name="Mondo S.J."/>
            <person name="Hofstad B.A."/>
            <person name="Robles A."/>
            <person name="Haridas S."/>
            <person name="Riley R."/>
            <person name="LaButti K."/>
            <person name="Pangilinan J."/>
            <person name="Andreopoulos W."/>
            <person name="Lipzen A."/>
            <person name="Yan J."/>
            <person name="Wang M."/>
            <person name="Ng V."/>
            <person name="Grigoriev I.V."/>
            <person name="Spatafora J.W."/>
            <person name="Magnuson J.K."/>
            <person name="Baker S.E."/>
            <person name="Pomraning K.R."/>
        </authorList>
    </citation>
    <scope>NUCLEOTIDE SEQUENCE [LARGE SCALE GENOMIC DNA]</scope>
    <source>
        <strain evidence="4 5">Phaff 52-87</strain>
    </source>
</reference>
<dbReference type="Pfam" id="PF01399">
    <property type="entry name" value="PCI"/>
    <property type="match status" value="1"/>
</dbReference>
<dbReference type="PANTHER" id="PTHR10855">
    <property type="entry name" value="26S PROTEASOME NON-ATPASE REGULATORY SUBUNIT 12/COP9 SIGNALOSOME COMPLEX SUBUNIT 4"/>
    <property type="match status" value="1"/>
</dbReference>
<dbReference type="SMART" id="SM00088">
    <property type="entry name" value="PINT"/>
    <property type="match status" value="1"/>
</dbReference>
<feature type="domain" description="PCI" evidence="3">
    <location>
        <begin position="234"/>
        <end position="406"/>
    </location>
</feature>
<dbReference type="InterPro" id="IPR054559">
    <property type="entry name" value="PSMD12-CSN4-like_N"/>
</dbReference>
<dbReference type="Pfam" id="PF22241">
    <property type="entry name" value="PSMD12-CSN4_N"/>
    <property type="match status" value="1"/>
</dbReference>
<dbReference type="InterPro" id="IPR040896">
    <property type="entry name" value="RPN5_C"/>
</dbReference>
<evidence type="ECO:0000313" key="5">
    <source>
        <dbReference type="Proteomes" id="UP001498771"/>
    </source>
</evidence>
<protein>
    <recommendedName>
        <fullName evidence="3">PCI domain-containing protein</fullName>
    </recommendedName>
</protein>
<accession>A0ABR1FDP0</accession>
<evidence type="ECO:0000313" key="4">
    <source>
        <dbReference type="EMBL" id="KAK7207283.1"/>
    </source>
</evidence>
<dbReference type="PROSITE" id="PS50250">
    <property type="entry name" value="PCI"/>
    <property type="match status" value="1"/>
</dbReference>
<dbReference type="InterPro" id="IPR036390">
    <property type="entry name" value="WH_DNA-bd_sf"/>
</dbReference>
<organism evidence="4 5">
    <name type="scientific">Myxozyma melibiosi</name>
    <dbReference type="NCBI Taxonomy" id="54550"/>
    <lineage>
        <taxon>Eukaryota</taxon>
        <taxon>Fungi</taxon>
        <taxon>Dikarya</taxon>
        <taxon>Ascomycota</taxon>
        <taxon>Saccharomycotina</taxon>
        <taxon>Lipomycetes</taxon>
        <taxon>Lipomycetales</taxon>
        <taxon>Lipomycetaceae</taxon>
        <taxon>Myxozyma</taxon>
    </lineage>
</organism>
<dbReference type="RefSeq" id="XP_064770316.1">
    <property type="nucleotide sequence ID" value="XM_064915459.1"/>
</dbReference>
<keyword evidence="5" id="KW-1185">Reference proteome</keyword>
<dbReference type="InterPro" id="IPR040134">
    <property type="entry name" value="PSMD12/CSN4"/>
</dbReference>
<evidence type="ECO:0000256" key="1">
    <source>
        <dbReference type="ARBA" id="ARBA00006397"/>
    </source>
</evidence>
<dbReference type="Gene3D" id="1.10.10.10">
    <property type="entry name" value="Winged helix-like DNA-binding domain superfamily/Winged helix DNA-binding domain"/>
    <property type="match status" value="1"/>
</dbReference>
<gene>
    <name evidence="4" type="ORF">BZA70DRAFT_8389</name>
</gene>
<dbReference type="InterPro" id="IPR036388">
    <property type="entry name" value="WH-like_DNA-bd_sf"/>
</dbReference>
<comment type="similarity">
    <text evidence="1">Belongs to the proteasome subunit p55 family.</text>
</comment>
<comment type="caution">
    <text evidence="4">The sequence shown here is derived from an EMBL/GenBank/DDBJ whole genome shotgun (WGS) entry which is preliminary data.</text>
</comment>
<dbReference type="Pfam" id="PF18098">
    <property type="entry name" value="RPN5_C"/>
    <property type="match status" value="1"/>
</dbReference>
<dbReference type="InterPro" id="IPR000717">
    <property type="entry name" value="PCI_dom"/>
</dbReference>
<dbReference type="Proteomes" id="UP001498771">
    <property type="component" value="Unassembled WGS sequence"/>
</dbReference>
<name>A0ABR1FDP0_9ASCO</name>
<dbReference type="PANTHER" id="PTHR10855:SF1">
    <property type="entry name" value="26S PROTEASOME NON-ATPASE REGULATORY SUBUNIT 12"/>
    <property type="match status" value="1"/>
</dbReference>
<evidence type="ECO:0000256" key="2">
    <source>
        <dbReference type="ARBA" id="ARBA00022942"/>
    </source>
</evidence>
<keyword evidence="2" id="KW-0647">Proteasome</keyword>
<dbReference type="GeneID" id="90040971"/>
<sequence>MSDNTIIKPEKDFSDTLLEEMPKIDELAKTDLQAAVERLLALEKQTRQAADLASTEKLLIKLVNLFKDAGDWKAMNEHIQILSKKHGQLKQAITAMVQETIKFLDDVPDLATKIETIENIRVVTEGKIFVEVERARVTRTLAKIKEEQGDIAAAADLMCDLQVETYGSMDNREKTEFILEQVQLCVLRDDFTQALILSRKISTNYFDNDDVEDLKLRYYELMIKISLHDDKYLDVCKHYRAVYDTASVQEDETKWKEALRNVVYFILLSPYDNEQSDLIHRIAKEPRLEQMVVESQLIKNFTKVELMRWPLTAEAYGPILRATPVFNVSDPKGETRWDDFRKRVIEHNIRVIAKYYTRIHTSRLRDLLDLSDQETETYLARLITQGTIYARINRPEKIVTFDAPKDANDVLNEWSSNISGLLGLVETLGHLINQTASA</sequence>